<accession>A0ACC2PNQ5</accession>
<reference evidence="1" key="1">
    <citation type="submission" date="2023-04" db="EMBL/GenBank/DDBJ databases">
        <title>A chromosome-level genome assembly of the parasitoid wasp Eretmocerus hayati.</title>
        <authorList>
            <person name="Zhong Y."/>
            <person name="Liu S."/>
            <person name="Liu Y."/>
        </authorList>
    </citation>
    <scope>NUCLEOTIDE SEQUENCE</scope>
    <source>
        <strain evidence="1">ZJU_SS_LIU_2023</strain>
    </source>
</reference>
<organism evidence="1 2">
    <name type="scientific">Eretmocerus hayati</name>
    <dbReference type="NCBI Taxonomy" id="131215"/>
    <lineage>
        <taxon>Eukaryota</taxon>
        <taxon>Metazoa</taxon>
        <taxon>Ecdysozoa</taxon>
        <taxon>Arthropoda</taxon>
        <taxon>Hexapoda</taxon>
        <taxon>Insecta</taxon>
        <taxon>Pterygota</taxon>
        <taxon>Neoptera</taxon>
        <taxon>Endopterygota</taxon>
        <taxon>Hymenoptera</taxon>
        <taxon>Apocrita</taxon>
        <taxon>Proctotrupomorpha</taxon>
        <taxon>Chalcidoidea</taxon>
        <taxon>Aphelinidae</taxon>
        <taxon>Aphelininae</taxon>
        <taxon>Eretmocerus</taxon>
    </lineage>
</organism>
<protein>
    <submittedName>
        <fullName evidence="1">Uncharacterized protein</fullName>
    </submittedName>
</protein>
<dbReference type="EMBL" id="CM056741">
    <property type="protein sequence ID" value="KAJ8685224.1"/>
    <property type="molecule type" value="Genomic_DNA"/>
</dbReference>
<dbReference type="Proteomes" id="UP001239111">
    <property type="component" value="Chromosome 1"/>
</dbReference>
<sequence>MKLCSDLMVQELYFKDMATEPDCSCGLSYNGYNAGEDVFVAPNEIKNTRNIESCQQCLSLAAASDENFLLRAVPSSATPGGYTLRYSGLILDHQHFGSYLDGSKRTIDEGLERKNFQKAGEIPAEIWSAMKIDSHPVVAEFVPPENLAIDEDLRIDEYWYAAHVKESQYFLQVME</sequence>
<proteinExistence type="predicted"/>
<comment type="caution">
    <text evidence="1">The sequence shown here is derived from an EMBL/GenBank/DDBJ whole genome shotgun (WGS) entry which is preliminary data.</text>
</comment>
<name>A0ACC2PNQ5_9HYME</name>
<evidence type="ECO:0000313" key="1">
    <source>
        <dbReference type="EMBL" id="KAJ8685224.1"/>
    </source>
</evidence>
<keyword evidence="2" id="KW-1185">Reference proteome</keyword>
<evidence type="ECO:0000313" key="2">
    <source>
        <dbReference type="Proteomes" id="UP001239111"/>
    </source>
</evidence>
<gene>
    <name evidence="1" type="ORF">QAD02_021017</name>
</gene>